<sequence length="298" mass="32320">MLNLPPFLLNAGQTIFLIGISLSVAVPSSFSQVGNTPAAKDASDGDVVVHPGLAFDVVSIRASNAGPDESRLQVVPGGDRYEAIGLPLGWTILMAYVSMVPISKDRIVGAPAWVWDDNYDVVGKVGEADMADWRKISQRGLRLQNPMAQTMLQNALADRCKLAVHRVATLIDGYALVVANHGPNRKNLVESKPDDAIPERAEKVDLDARIVRIHSPDDPVVHFYQTSMAAFVLFLSGAASVEDRTGLPGKYKFDFRLIGFEGIPVSDWDLAPLGLKLIPAKIPSENIVIDHIERPSPN</sequence>
<dbReference type="RefSeq" id="WP_348264163.1">
    <property type="nucleotide sequence ID" value="NZ_CP121196.1"/>
</dbReference>
<dbReference type="EMBL" id="CP121196">
    <property type="protein sequence ID" value="XBH18945.1"/>
    <property type="molecule type" value="Genomic_DNA"/>
</dbReference>
<dbReference type="AlphaFoldDB" id="A0AAU7DNQ7"/>
<dbReference type="InterPro" id="IPR017801">
    <property type="entry name" value="DUF3738"/>
</dbReference>
<gene>
    <name evidence="1" type="ORF">P8935_06415</name>
</gene>
<dbReference type="Pfam" id="PF12543">
    <property type="entry name" value="DUF3738"/>
    <property type="match status" value="1"/>
</dbReference>
<accession>A0AAU7DNQ7</accession>
<proteinExistence type="predicted"/>
<reference evidence="1" key="1">
    <citation type="submission" date="2023-03" db="EMBL/GenBank/DDBJ databases">
        <title>Edaphobacter sp.</title>
        <authorList>
            <person name="Huber K.J."/>
            <person name="Papendorf J."/>
            <person name="Pilke C."/>
            <person name="Bunk B."/>
            <person name="Sproeer C."/>
            <person name="Pester M."/>
        </authorList>
    </citation>
    <scope>NUCLEOTIDE SEQUENCE</scope>
    <source>
        <strain evidence="1">DSM 110680</strain>
    </source>
</reference>
<organism evidence="1">
    <name type="scientific">Telmatobacter sp. DSM 110680</name>
    <dbReference type="NCBI Taxonomy" id="3036704"/>
    <lineage>
        <taxon>Bacteria</taxon>
        <taxon>Pseudomonadati</taxon>
        <taxon>Acidobacteriota</taxon>
        <taxon>Terriglobia</taxon>
        <taxon>Terriglobales</taxon>
        <taxon>Acidobacteriaceae</taxon>
        <taxon>Telmatobacter</taxon>
    </lineage>
</organism>
<dbReference type="NCBIfam" id="TIGR03435">
    <property type="entry name" value="Soli_TIGR03435"/>
    <property type="match status" value="1"/>
</dbReference>
<evidence type="ECO:0000313" key="1">
    <source>
        <dbReference type="EMBL" id="XBH18945.1"/>
    </source>
</evidence>
<name>A0AAU7DNQ7_9BACT</name>
<protein>
    <submittedName>
        <fullName evidence="1">TIGR03435 family protein</fullName>
    </submittedName>
</protein>